<sequence length="1186" mass="129644">MIPWAGDRSISSARGRHATMPSAGFVHLHVHSAYSLLKGSIKIGKLAELAKKDHQPALALTDTDNMFGALEFSDKMAGSGIQPIVGCELAIDFGDQDPSARNALPPSRVVLLAAQERGYRSLMRLNSRAFLESPDSHAPFIKFDWMEGETEGLIVLTGGPDGPISLALGAGHAELAAMRCERLANLFGDRLYVELQRHNIDKERRVESGLIDIAYAKGLPLVATNEPYFAATDDYEAHDALLCIAGGRLIAETDRVQLTPDHRFKTRAEMAVLFADIPEALASTVEIAERCSFRPMTRKPILPFFTVGAAASSDAAAVEAAELKRQAEEGLANRLRVHGLSQGTTEEDYSKRLAFELDVIMRMKYAGYFLIVSDFIKWAKSQGIPVGPGRGSGAGSLVAWALTITDLDPIKFGLLFERFLNPERVSMPDFDIDFCQDRRGEVIKYVQERYGRDQVAQIITFGTLQARGVLRDVGRVLQMPYGQVDKLTKLVPQNPAAPVTLAAAIESEPKLQAFRDEDPVVARAFDIAQRLEGLTRHASTHAAGIVIGDRPLSELVPMYRDPKSDMPVTQFNMKWVEPAGLVKFDFLGLKTLTVLDVAIKLLKPRNIHVDLATLPIDDAESYQMLARGDVVGVFQVESQGMRRALIDMRPDRFEDIIALVALYRPGPMANIPTYCARKHGDEEPEYLHPVLEQILKETFGVIIYQEQVMQIAQVMSGYSLGDADLLRRAMGKKIRAEMDKQRDIFVAGAVKNGVPKGQAETIFELLAKFADYGFNKSHAAAYALVSYHTAYMKAHYPVEFIAASMTLDLNNTDKLSEFRAEAQRLGIKVEPPNINRSGATFEVGDKTIYYALAALKGVGIQAIDQIIEERTKRGLFTSLADFAARVNPRAINKRIIESLAAAGAFDTLEPNRARVFAGADAVLAACQRSHEAATVGQNDMFGGAADAPTIMLPQVEPWLPAEKLRREYDAVGFFLSGHPLDDYATVLKRLRVQSWAEFSRAVKTGATAGKVAATVVSRMERRTKTGNKMGIMGLSDPTGHFEAVLFSEGLAQYRDVLEPGAAVLLQLGAELQGEDVRARVLHAEPLDDAAAKTQKGLRIFVRDTKPLDSIAKRLAGPDMAASNGAAPKTVSPGLAPRSNGDGEVSLVMMLDLETEVEMKLPGRFKVSPQIAGAIKAVAGVVDVQQL</sequence>
<accession>A0AAI8QCK8</accession>
<gene>
    <name evidence="15" type="primary">dnaE</name>
    <name evidence="15" type="ORF">S23_33240</name>
</gene>
<evidence type="ECO:0000256" key="3">
    <source>
        <dbReference type="ARBA" id="ARBA00012417"/>
    </source>
</evidence>
<dbReference type="Pfam" id="PF14579">
    <property type="entry name" value="HHH_6"/>
    <property type="match status" value="1"/>
</dbReference>
<keyword evidence="5" id="KW-0963">Cytoplasm</keyword>
<evidence type="ECO:0000256" key="4">
    <source>
        <dbReference type="ARBA" id="ARBA00019114"/>
    </source>
</evidence>
<dbReference type="InterPro" id="IPR004013">
    <property type="entry name" value="PHP_dom"/>
</dbReference>
<dbReference type="CDD" id="cd04485">
    <property type="entry name" value="DnaE_OBF"/>
    <property type="match status" value="1"/>
</dbReference>
<dbReference type="AlphaFoldDB" id="A0AAI8QCK8"/>
<dbReference type="InterPro" id="IPR041931">
    <property type="entry name" value="DNA_pol3_alpha_thumb_dom"/>
</dbReference>
<dbReference type="Gene3D" id="1.10.10.1600">
    <property type="entry name" value="Bacterial DNA polymerase III alpha subunit, thumb domain"/>
    <property type="match status" value="1"/>
</dbReference>
<dbReference type="InterPro" id="IPR040982">
    <property type="entry name" value="DNA_pol3_finger"/>
</dbReference>
<protein>
    <recommendedName>
        <fullName evidence="4">DNA polymerase III subunit alpha</fullName>
        <ecNumber evidence="3">2.7.7.7</ecNumber>
    </recommendedName>
</protein>
<dbReference type="InterPro" id="IPR029460">
    <property type="entry name" value="DNAPol_HHH"/>
</dbReference>
<keyword evidence="7" id="KW-0548">Nucleotidyltransferase</keyword>
<evidence type="ECO:0000256" key="9">
    <source>
        <dbReference type="ARBA" id="ARBA00022932"/>
    </source>
</evidence>
<evidence type="ECO:0000256" key="1">
    <source>
        <dbReference type="ARBA" id="ARBA00004496"/>
    </source>
</evidence>
<dbReference type="KEGG" id="brs:S23_33240"/>
<evidence type="ECO:0000313" key="15">
    <source>
        <dbReference type="EMBL" id="BAL76525.1"/>
    </source>
</evidence>
<dbReference type="InterPro" id="IPR049821">
    <property type="entry name" value="PolIIIA_DnaE1_PHP"/>
</dbReference>
<dbReference type="InterPro" id="IPR003141">
    <property type="entry name" value="Pol/His_phosphatase_N"/>
</dbReference>
<evidence type="ECO:0000256" key="5">
    <source>
        <dbReference type="ARBA" id="ARBA00022490"/>
    </source>
</evidence>
<dbReference type="Pfam" id="PF07733">
    <property type="entry name" value="DNA_pol3_alpha"/>
    <property type="match status" value="1"/>
</dbReference>
<dbReference type="SUPFAM" id="SSF160975">
    <property type="entry name" value="AF1531-like"/>
    <property type="match status" value="1"/>
</dbReference>
<name>A0AAI8QCK8_9BRAD</name>
<dbReference type="Pfam" id="PF02811">
    <property type="entry name" value="PHP"/>
    <property type="match status" value="1"/>
</dbReference>
<dbReference type="GO" id="GO:0008408">
    <property type="term" value="F:3'-5' exonuclease activity"/>
    <property type="evidence" value="ECO:0007669"/>
    <property type="project" value="InterPro"/>
</dbReference>
<comment type="similarity">
    <text evidence="2">Belongs to the DNA polymerase type-C family. DnaE subfamily.</text>
</comment>
<evidence type="ECO:0000259" key="14">
    <source>
        <dbReference type="SMART" id="SM00481"/>
    </source>
</evidence>
<dbReference type="Pfam" id="PF17657">
    <property type="entry name" value="DNA_pol3_finger"/>
    <property type="match status" value="1"/>
</dbReference>
<keyword evidence="16" id="KW-1185">Reference proteome</keyword>
<dbReference type="Gene3D" id="3.20.20.140">
    <property type="entry name" value="Metal-dependent hydrolases"/>
    <property type="match status" value="1"/>
</dbReference>
<evidence type="ECO:0000256" key="8">
    <source>
        <dbReference type="ARBA" id="ARBA00022705"/>
    </source>
</evidence>
<dbReference type="EC" id="2.7.7.7" evidence="3"/>
<evidence type="ECO:0000256" key="10">
    <source>
        <dbReference type="ARBA" id="ARBA00025611"/>
    </source>
</evidence>
<dbReference type="PANTHER" id="PTHR32294">
    <property type="entry name" value="DNA POLYMERASE III SUBUNIT ALPHA"/>
    <property type="match status" value="1"/>
</dbReference>
<comment type="subcellular location">
    <subcellularLocation>
        <location evidence="1">Cytoplasm</location>
    </subcellularLocation>
</comment>
<evidence type="ECO:0000256" key="12">
    <source>
        <dbReference type="ARBA" id="ARBA00049244"/>
    </source>
</evidence>
<comment type="catalytic activity">
    <reaction evidence="12">
        <text>DNA(n) + a 2'-deoxyribonucleoside 5'-triphosphate = DNA(n+1) + diphosphate</text>
        <dbReference type="Rhea" id="RHEA:22508"/>
        <dbReference type="Rhea" id="RHEA-COMP:17339"/>
        <dbReference type="Rhea" id="RHEA-COMP:17340"/>
        <dbReference type="ChEBI" id="CHEBI:33019"/>
        <dbReference type="ChEBI" id="CHEBI:61560"/>
        <dbReference type="ChEBI" id="CHEBI:173112"/>
        <dbReference type="EC" id="2.7.7.7"/>
    </reaction>
</comment>
<evidence type="ECO:0000256" key="2">
    <source>
        <dbReference type="ARBA" id="ARBA00009496"/>
    </source>
</evidence>
<dbReference type="EMBL" id="AP012279">
    <property type="protein sequence ID" value="BAL76525.1"/>
    <property type="molecule type" value="Genomic_DNA"/>
</dbReference>
<keyword evidence="9" id="KW-0239">DNA-directed DNA polymerase</keyword>
<dbReference type="CDD" id="cd07433">
    <property type="entry name" value="PHP_PolIIIA_DnaE1"/>
    <property type="match status" value="1"/>
</dbReference>
<dbReference type="GO" id="GO:0006260">
    <property type="term" value="P:DNA replication"/>
    <property type="evidence" value="ECO:0007669"/>
    <property type="project" value="UniProtKB-KW"/>
</dbReference>
<dbReference type="GO" id="GO:0005737">
    <property type="term" value="C:cytoplasm"/>
    <property type="evidence" value="ECO:0007669"/>
    <property type="project" value="UniProtKB-SubCell"/>
</dbReference>
<evidence type="ECO:0000256" key="7">
    <source>
        <dbReference type="ARBA" id="ARBA00022695"/>
    </source>
</evidence>
<feature type="domain" description="Polymerase/histidinol phosphatase N-terminal" evidence="14">
    <location>
        <begin position="26"/>
        <end position="93"/>
    </location>
</feature>
<dbReference type="InterPro" id="IPR016195">
    <property type="entry name" value="Pol/histidinol_Pase-like"/>
</dbReference>
<organism evidence="15 16">
    <name type="scientific">Bradyrhizobium cosmicum</name>
    <dbReference type="NCBI Taxonomy" id="1404864"/>
    <lineage>
        <taxon>Bacteria</taxon>
        <taxon>Pseudomonadati</taxon>
        <taxon>Pseudomonadota</taxon>
        <taxon>Alphaproteobacteria</taxon>
        <taxon>Hyphomicrobiales</taxon>
        <taxon>Nitrobacteraceae</taxon>
        <taxon>Bradyrhizobium</taxon>
    </lineage>
</organism>
<dbReference type="InterPro" id="IPR011708">
    <property type="entry name" value="DNA_pol3_alpha_NTPase_dom"/>
</dbReference>
<evidence type="ECO:0000313" key="16">
    <source>
        <dbReference type="Proteomes" id="UP000007886"/>
    </source>
</evidence>
<comment type="function">
    <text evidence="10">DNA polymerase III is a complex, multichain enzyme responsible for most of the replicative synthesis in bacteria. This DNA polymerase also exhibits 3' to 5' exonuclease activity. The alpha chain is the DNA polymerase.</text>
</comment>
<dbReference type="GO" id="GO:0003887">
    <property type="term" value="F:DNA-directed DNA polymerase activity"/>
    <property type="evidence" value="ECO:0007669"/>
    <property type="project" value="UniProtKB-KW"/>
</dbReference>
<dbReference type="SUPFAM" id="SSF89550">
    <property type="entry name" value="PHP domain-like"/>
    <property type="match status" value="1"/>
</dbReference>
<keyword evidence="6" id="KW-0808">Transferase</keyword>
<dbReference type="NCBIfam" id="NF004226">
    <property type="entry name" value="PRK05673.1"/>
    <property type="match status" value="1"/>
</dbReference>
<dbReference type="PANTHER" id="PTHR32294:SF0">
    <property type="entry name" value="DNA POLYMERASE III SUBUNIT ALPHA"/>
    <property type="match status" value="1"/>
</dbReference>
<dbReference type="Gene3D" id="1.10.150.870">
    <property type="match status" value="1"/>
</dbReference>
<evidence type="ECO:0000256" key="6">
    <source>
        <dbReference type="ARBA" id="ARBA00022679"/>
    </source>
</evidence>
<evidence type="ECO:0000256" key="13">
    <source>
        <dbReference type="SAM" id="MobiDB-lite"/>
    </source>
</evidence>
<dbReference type="InterPro" id="IPR004805">
    <property type="entry name" value="DnaE2/DnaE/PolC"/>
</dbReference>
<reference evidence="15 16" key="1">
    <citation type="journal article" date="2012" name="Microbes Environ.">
        <title>Complete genome sequence of Bradyrhizobium sp. S23321: insights into symbiosis evolution in soil oligotrophs.</title>
        <authorList>
            <person name="Okubo T."/>
            <person name="Tsukui T."/>
            <person name="Maita H."/>
            <person name="Okamoto S."/>
            <person name="Oshima K."/>
            <person name="Fujisawa T."/>
            <person name="Saito A."/>
            <person name="Futamata H."/>
            <person name="Hattori R."/>
            <person name="Shimomura Y."/>
            <person name="Haruta S."/>
            <person name="Morimoto S."/>
            <person name="Wang Y."/>
            <person name="Sakai Y."/>
            <person name="Hattori M."/>
            <person name="Aizawa S."/>
            <person name="Nagashima K.V.P."/>
            <person name="Masuda S."/>
            <person name="Hattori T."/>
            <person name="Yamashita A."/>
            <person name="Bao Z."/>
            <person name="Hayatsu M."/>
            <person name="Kajiya-Kanegae H."/>
            <person name="Yoshinaga I."/>
            <person name="Sakamoto K."/>
            <person name="Toyota K."/>
            <person name="Nakao M."/>
            <person name="Kohara M."/>
            <person name="Anda M."/>
            <person name="Niwa R."/>
            <person name="Jung-Hwan P."/>
            <person name="Sameshima-Saito R."/>
            <person name="Tokuda S."/>
            <person name="Yamamoto S."/>
            <person name="Yamamoto S."/>
            <person name="Yokoyama T."/>
            <person name="Akutsu T."/>
            <person name="Nakamura Y."/>
            <person name="Nakahira-Yanaka Y."/>
            <person name="Takada Hoshino Y."/>
            <person name="Hirakawa H."/>
            <person name="Mitsui H."/>
            <person name="Terasawa K."/>
            <person name="Itakura M."/>
            <person name="Sato S."/>
            <person name="Ikeda-Ohtsubo W."/>
            <person name="Sakakura N."/>
            <person name="Kaminuma E."/>
            <person name="Minamisawa K."/>
        </authorList>
    </citation>
    <scope>NUCLEOTIDE SEQUENCE [LARGE SCALE GENOMIC DNA]</scope>
    <source>
        <strain evidence="15 16">S23321</strain>
    </source>
</reference>
<dbReference type="SMART" id="SM00481">
    <property type="entry name" value="POLIIIAc"/>
    <property type="match status" value="1"/>
</dbReference>
<evidence type="ECO:0000256" key="11">
    <source>
        <dbReference type="ARBA" id="ARBA00026073"/>
    </source>
</evidence>
<keyword evidence="8" id="KW-0235">DNA replication</keyword>
<dbReference type="Proteomes" id="UP000007886">
    <property type="component" value="Chromosome"/>
</dbReference>
<proteinExistence type="inferred from homology"/>
<feature type="region of interest" description="Disordered" evidence="13">
    <location>
        <begin position="1118"/>
        <end position="1138"/>
    </location>
</feature>
<dbReference type="NCBIfam" id="TIGR00594">
    <property type="entry name" value="polc"/>
    <property type="match status" value="1"/>
</dbReference>
<comment type="subunit">
    <text evidence="11">DNA polymerase III contains a core (composed of alpha, epsilon and theta chains) that associates with a tau subunit. This core dimerizes to form the POLIII' complex. PolIII' associates with the gamma complex (composed of gamma, delta, delta', psi and chi chains) and with the beta chain to form the complete DNA polymerase III complex.</text>
</comment>